<organism evidence="1">
    <name type="scientific">Fusobacterium animalis 7_1</name>
    <dbReference type="NCBI Taxonomy" id="457405"/>
    <lineage>
        <taxon>Bacteria</taxon>
        <taxon>Fusobacteriati</taxon>
        <taxon>Fusobacteriota</taxon>
        <taxon>Fusobacteriia</taxon>
        <taxon>Fusobacteriales</taxon>
        <taxon>Fusobacteriaceae</taxon>
        <taxon>Fusobacterium</taxon>
    </lineage>
</organism>
<sequence>MKKETFSKEQLTVMEIYIELELTKFSTKKKDLYSEIQKRTKYNLNTITSWIRRYLEKYKKIREEIQEEKNARICNFEGLTEKQSKYVMFRMCGFRKEEAKTKAGYSEKTKVANIEKNPKVANKLTELREDLFTDVRYGVMANLSALATIRERGINGVDVVEYTDASTPDGHEITKTVTKQYQYVAAVAATKVINDILGYKITDELKLEEAKKKEKAGQLVLIE</sequence>
<accession>A0A140PQ05</accession>
<gene>
    <name evidence="1" type="ORF">FSDG_00768</name>
</gene>
<dbReference type="HOGENOM" id="CLU_1238713_0_0_0"/>
<protein>
    <submittedName>
        <fullName evidence="1">Uncharacterized protein</fullName>
    </submittedName>
</protein>
<dbReference type="eggNOG" id="ENOG5032U5T">
    <property type="taxonomic scope" value="Bacteria"/>
</dbReference>
<proteinExistence type="predicted"/>
<dbReference type="RefSeq" id="WP_008700816.1">
    <property type="nucleotide sequence ID" value="NZ_AKBT01000001.1"/>
</dbReference>
<dbReference type="EMBL" id="CP007062">
    <property type="protein sequence ID" value="EEO42209.1"/>
    <property type="molecule type" value="Genomic_DNA"/>
</dbReference>
<reference evidence="1 2" key="1">
    <citation type="submission" date="2013-11" db="EMBL/GenBank/DDBJ databases">
        <title>The Genome Sequence of Fusobacterium sp. 7_1.</title>
        <authorList>
            <consortium name="The Broad Institute Genome Sequencing Platform"/>
            <person name="Earl A."/>
            <person name="Ward D."/>
            <person name="Feldgarden M."/>
            <person name="Gevers D."/>
            <person name="Strauss J."/>
            <person name="Ambrose C.E."/>
            <person name="Allen-Vercoe E."/>
            <person name="Walker B."/>
            <person name="Young S.K."/>
            <person name="Zeng Q."/>
            <person name="Gargeya S."/>
            <person name="Fitzgerald M."/>
            <person name="Haas B."/>
            <person name="Abouelleil A."/>
            <person name="Alvarado L."/>
            <person name="Arachchi H.M."/>
            <person name="Berlin A.M."/>
            <person name="Chapman S.B."/>
            <person name="Goldberg J."/>
            <person name="Griggs A."/>
            <person name="Gujja S."/>
            <person name="Hansen M."/>
            <person name="Howarth C."/>
            <person name="Imamovic A."/>
            <person name="Larimer J."/>
            <person name="McCowen C."/>
            <person name="Montmayeur A."/>
            <person name="Murphy C."/>
            <person name="Neiman D."/>
            <person name="Pearson M."/>
            <person name="Priest M."/>
            <person name="Roberts A."/>
            <person name="Saif S."/>
            <person name="Shea T."/>
            <person name="Sisk P."/>
            <person name="Sykes S."/>
            <person name="Wortman J."/>
            <person name="Nusbaum C."/>
            <person name="Birren B."/>
        </authorList>
    </citation>
    <scope>NUCLEOTIDE SEQUENCE [LARGE SCALE GENOMIC DNA]</scope>
    <source>
        <strain evidence="1 2">7_1</strain>
    </source>
</reference>
<dbReference type="Proteomes" id="UP000002799">
    <property type="component" value="Chromosome"/>
</dbReference>
<dbReference type="KEGG" id="fne:FSDG_00768"/>
<name>A0A140PQ05_9FUSO</name>
<evidence type="ECO:0000313" key="2">
    <source>
        <dbReference type="Proteomes" id="UP000002799"/>
    </source>
</evidence>
<dbReference type="AlphaFoldDB" id="A0A140PQ05"/>
<evidence type="ECO:0000313" key="1">
    <source>
        <dbReference type="EMBL" id="EEO42209.1"/>
    </source>
</evidence>